<evidence type="ECO:0000256" key="2">
    <source>
        <dbReference type="ARBA" id="ARBA00023128"/>
    </source>
</evidence>
<dbReference type="CDD" id="cd20268">
    <property type="entry name" value="Complex1_LYR_SDHAF1_LYRM8"/>
    <property type="match status" value="1"/>
</dbReference>
<dbReference type="Proteomes" id="UP000005238">
    <property type="component" value="Unassembled WGS sequence"/>
</dbReference>
<sequence>MKPHSGLQLQVLALYKKALQAAKRKDIDTMRYVRQRFHEDASSVDRKDFVVIEYMLRKGERDLKMLDKMKSAHFAQDPLELAESSVDKLMDASVEDEVDVEKLPELESDSGALELEEANSELLPVESDELLDESRGSELEGSPTEIDPALEDEESRAVALVTVTARRRTEKTFIDDG</sequence>
<dbReference type="VEuPathDB" id="FungiDB:KRP23_1668"/>
<name>H3H015_PHYRM</name>
<dbReference type="EnsemblProtists" id="Phyra83463">
    <property type="protein sequence ID" value="Phyra83463"/>
    <property type="gene ID" value="Phyra83463"/>
</dbReference>
<keyword evidence="8" id="KW-1185">Reference proteome</keyword>
<protein>
    <recommendedName>
        <fullName evidence="6">Complex 1 LYR protein domain-containing protein</fullName>
    </recommendedName>
</protein>
<evidence type="ECO:0000313" key="8">
    <source>
        <dbReference type="Proteomes" id="UP000005238"/>
    </source>
</evidence>
<evidence type="ECO:0000256" key="4">
    <source>
        <dbReference type="ARBA" id="ARBA00025715"/>
    </source>
</evidence>
<dbReference type="PANTHER" id="PTHR13675">
    <property type="entry name" value="LYR MOTIF-CONTAINING PROTEIN 2"/>
    <property type="match status" value="1"/>
</dbReference>
<dbReference type="VEuPathDB" id="FungiDB:KRP23_1667"/>
<reference evidence="8" key="1">
    <citation type="journal article" date="2006" name="Science">
        <title>Phytophthora genome sequences uncover evolutionary origins and mechanisms of pathogenesis.</title>
        <authorList>
            <person name="Tyler B.M."/>
            <person name="Tripathy S."/>
            <person name="Zhang X."/>
            <person name="Dehal P."/>
            <person name="Jiang R.H."/>
            <person name="Aerts A."/>
            <person name="Arredondo F.D."/>
            <person name="Baxter L."/>
            <person name="Bensasson D."/>
            <person name="Beynon J.L."/>
            <person name="Chapman J."/>
            <person name="Damasceno C.M."/>
            <person name="Dorrance A.E."/>
            <person name="Dou D."/>
            <person name="Dickerman A.W."/>
            <person name="Dubchak I.L."/>
            <person name="Garbelotto M."/>
            <person name="Gijzen M."/>
            <person name="Gordon S.G."/>
            <person name="Govers F."/>
            <person name="Grunwald N.J."/>
            <person name="Huang W."/>
            <person name="Ivors K.L."/>
            <person name="Jones R.W."/>
            <person name="Kamoun S."/>
            <person name="Krampis K."/>
            <person name="Lamour K.H."/>
            <person name="Lee M.K."/>
            <person name="McDonald W.H."/>
            <person name="Medina M."/>
            <person name="Meijer H.J."/>
            <person name="Nordberg E.K."/>
            <person name="Maclean D.J."/>
            <person name="Ospina-Giraldo M.D."/>
            <person name="Morris P.F."/>
            <person name="Phuntumart V."/>
            <person name="Putnam N.H."/>
            <person name="Rash S."/>
            <person name="Rose J.K."/>
            <person name="Sakihama Y."/>
            <person name="Salamov A.A."/>
            <person name="Savidor A."/>
            <person name="Scheuring C.F."/>
            <person name="Smith B.M."/>
            <person name="Sobral B.W."/>
            <person name="Terry A."/>
            <person name="Torto-Alalibo T.A."/>
            <person name="Win J."/>
            <person name="Xu Z."/>
            <person name="Zhang H."/>
            <person name="Grigoriev I.V."/>
            <person name="Rokhsar D.S."/>
            <person name="Boore J.L."/>
        </authorList>
    </citation>
    <scope>NUCLEOTIDE SEQUENCE [LARGE SCALE GENOMIC DNA]</scope>
    <source>
        <strain evidence="8">Pr102</strain>
    </source>
</reference>
<dbReference type="HOGENOM" id="CLU_1520790_0_0_1"/>
<dbReference type="PANTHER" id="PTHR13675:SF1">
    <property type="entry name" value="SUCCINATE DEHYDROGENASE ASSEMBLY FACTOR 1, MITOCHONDRIAL"/>
    <property type="match status" value="1"/>
</dbReference>
<dbReference type="GO" id="GO:0005759">
    <property type="term" value="C:mitochondrial matrix"/>
    <property type="evidence" value="ECO:0007669"/>
    <property type="project" value="UniProtKB-SubCell"/>
</dbReference>
<proteinExistence type="inferred from homology"/>
<feature type="region of interest" description="Disordered" evidence="5">
    <location>
        <begin position="117"/>
        <end position="153"/>
    </location>
</feature>
<evidence type="ECO:0000313" key="7">
    <source>
        <dbReference type="EnsemblProtists" id="Phyra83463"/>
    </source>
</evidence>
<evidence type="ECO:0000256" key="3">
    <source>
        <dbReference type="ARBA" id="ARBA00023186"/>
    </source>
</evidence>
<organism evidence="7 8">
    <name type="scientific">Phytophthora ramorum</name>
    <name type="common">Sudden oak death agent</name>
    <dbReference type="NCBI Taxonomy" id="164328"/>
    <lineage>
        <taxon>Eukaryota</taxon>
        <taxon>Sar</taxon>
        <taxon>Stramenopiles</taxon>
        <taxon>Oomycota</taxon>
        <taxon>Peronosporomycetes</taxon>
        <taxon>Peronosporales</taxon>
        <taxon>Peronosporaceae</taxon>
        <taxon>Phytophthora</taxon>
    </lineage>
</organism>
<evidence type="ECO:0000256" key="1">
    <source>
        <dbReference type="ARBA" id="ARBA00004305"/>
    </source>
</evidence>
<accession>H3H015</accession>
<dbReference type="InterPro" id="IPR045295">
    <property type="entry name" value="Complex1_LYR_SDHAF1_LYRM8"/>
</dbReference>
<dbReference type="Pfam" id="PF05347">
    <property type="entry name" value="Complex1_LYR"/>
    <property type="match status" value="1"/>
</dbReference>
<dbReference type="EMBL" id="DS566086">
    <property type="status" value="NOT_ANNOTATED_CDS"/>
    <property type="molecule type" value="Genomic_DNA"/>
</dbReference>
<keyword evidence="2" id="KW-0496">Mitochondrion</keyword>
<dbReference type="InterPro" id="IPR008011">
    <property type="entry name" value="Complex1_LYR_dom"/>
</dbReference>
<dbReference type="VEuPathDB" id="FungiDB:KRP22_11214"/>
<comment type="subcellular location">
    <subcellularLocation>
        <location evidence="1">Mitochondrion matrix</location>
    </subcellularLocation>
</comment>
<dbReference type="GO" id="GO:0034553">
    <property type="term" value="P:mitochondrial respiratory chain complex II assembly"/>
    <property type="evidence" value="ECO:0000318"/>
    <property type="project" value="GO_Central"/>
</dbReference>
<reference evidence="7" key="2">
    <citation type="submission" date="2015-06" db="UniProtKB">
        <authorList>
            <consortium name="EnsemblProtists"/>
        </authorList>
    </citation>
    <scope>IDENTIFICATION</scope>
    <source>
        <strain evidence="7">Pr102</strain>
    </source>
</reference>
<evidence type="ECO:0000256" key="5">
    <source>
        <dbReference type="SAM" id="MobiDB-lite"/>
    </source>
</evidence>
<dbReference type="eggNOG" id="ENOG502S88D">
    <property type="taxonomic scope" value="Eukaryota"/>
</dbReference>
<dbReference type="AlphaFoldDB" id="H3H015"/>
<dbReference type="STRING" id="164328.H3H015"/>
<keyword evidence="3" id="KW-0143">Chaperone</keyword>
<comment type="similarity">
    <text evidence="4">Belongs to the complex I LYR family. SDHAF1 subfamily.</text>
</comment>
<dbReference type="GO" id="GO:0005739">
    <property type="term" value="C:mitochondrion"/>
    <property type="evidence" value="ECO:0000318"/>
    <property type="project" value="GO_Central"/>
</dbReference>
<feature type="domain" description="Complex 1 LYR protein" evidence="6">
    <location>
        <begin position="10"/>
        <end position="65"/>
    </location>
</feature>
<evidence type="ECO:0000259" key="6">
    <source>
        <dbReference type="Pfam" id="PF05347"/>
    </source>
</evidence>
<dbReference type="InParanoid" id="H3H015"/>